<dbReference type="Gene3D" id="3.30.420.40">
    <property type="match status" value="2"/>
</dbReference>
<dbReference type="EMBL" id="DVFZ01000070">
    <property type="protein sequence ID" value="HIQ82868.1"/>
    <property type="molecule type" value="Genomic_DNA"/>
</dbReference>
<name>A0A9D1CWQ4_9FIRM</name>
<reference evidence="6" key="1">
    <citation type="submission" date="2020-10" db="EMBL/GenBank/DDBJ databases">
        <authorList>
            <person name="Gilroy R."/>
        </authorList>
    </citation>
    <scope>NUCLEOTIDE SEQUENCE</scope>
    <source>
        <strain evidence="6">ChiSjej6B24-2974</strain>
    </source>
</reference>
<dbReference type="PANTHER" id="PTHR43095">
    <property type="entry name" value="SUGAR KINASE"/>
    <property type="match status" value="1"/>
</dbReference>
<evidence type="ECO:0008006" key="8">
    <source>
        <dbReference type="Google" id="ProtNLM"/>
    </source>
</evidence>
<feature type="domain" description="Carbohydrate kinase FGGY C-terminal" evidence="5">
    <location>
        <begin position="263"/>
        <end position="451"/>
    </location>
</feature>
<keyword evidence="3" id="KW-0418">Kinase</keyword>
<keyword evidence="2" id="KW-0808">Transferase</keyword>
<dbReference type="InterPro" id="IPR018485">
    <property type="entry name" value="FGGY_C"/>
</dbReference>
<proteinExistence type="inferred from homology"/>
<dbReference type="Proteomes" id="UP000824260">
    <property type="component" value="Unassembled WGS sequence"/>
</dbReference>
<gene>
    <name evidence="6" type="ORF">IAA52_07165</name>
</gene>
<dbReference type="AlphaFoldDB" id="A0A9D1CWQ4"/>
<dbReference type="InterPro" id="IPR043129">
    <property type="entry name" value="ATPase_NBD"/>
</dbReference>
<dbReference type="CDD" id="cd07805">
    <property type="entry name" value="ASKHA_NBD_FGGY_CvXK-like"/>
    <property type="match status" value="1"/>
</dbReference>
<organism evidence="6 7">
    <name type="scientific">Candidatus Pullichristensenella stercorigallinarum</name>
    <dbReference type="NCBI Taxonomy" id="2840909"/>
    <lineage>
        <taxon>Bacteria</taxon>
        <taxon>Bacillati</taxon>
        <taxon>Bacillota</taxon>
        <taxon>Clostridia</taxon>
        <taxon>Candidatus Pullichristensenella</taxon>
    </lineage>
</organism>
<dbReference type="Pfam" id="PF00370">
    <property type="entry name" value="FGGY_N"/>
    <property type="match status" value="1"/>
</dbReference>
<comment type="caution">
    <text evidence="6">The sequence shown here is derived from an EMBL/GenBank/DDBJ whole genome shotgun (WGS) entry which is preliminary data.</text>
</comment>
<sequence>MEQERDLILTCDAGTTGLKCSLFNTRGEAVRTVRRAYSTEYPRHNWAQQDSDVIIENVYSGIRELLEQVSARRVACVGLSGHMNGCIPVDEAGRALAPNIIHADSRAERQVEEIARVISPAEFYRLTGNRLDAHYTLPKMLWVKENLPDVYRKTRWWLNTKDYIYGHLTGRFGQTDFSDASLTIAMDIGRGAWAEELLRSLHLPLEKMPRILPGHDVRGKITRDVYRKTGLIAGTPVAIGGGDGACTGRGAGLCEAGSSYTYIGSSAWVSQMARRPVLDPQMRIFNFLDMDGQNCHVLGTVQCGAAAFDWARANLFGGAGDKDILDISRIENMARQSPPGAEGVMFLPTLMGWRTPYWDPNTRGVLMGFTLYHDRRHIARAVYEGVAYALNSCREIIAECVGSLKDMMFTGGGARSGLWPDMLAAVYGQNVRVHKTPGETTSLGAAIAAGVGVGLFESYEQAAQMVQARSSHAVNPAWREKYAQMYPLYAMIYERMRPITDRLATLGG</sequence>
<dbReference type="InterPro" id="IPR050406">
    <property type="entry name" value="FGGY_Carb_Kinase"/>
</dbReference>
<dbReference type="GO" id="GO:0005975">
    <property type="term" value="P:carbohydrate metabolic process"/>
    <property type="evidence" value="ECO:0007669"/>
    <property type="project" value="InterPro"/>
</dbReference>
<dbReference type="GO" id="GO:0016301">
    <property type="term" value="F:kinase activity"/>
    <property type="evidence" value="ECO:0007669"/>
    <property type="project" value="UniProtKB-KW"/>
</dbReference>
<evidence type="ECO:0000256" key="1">
    <source>
        <dbReference type="ARBA" id="ARBA00009156"/>
    </source>
</evidence>
<dbReference type="SUPFAM" id="SSF53067">
    <property type="entry name" value="Actin-like ATPase domain"/>
    <property type="match status" value="2"/>
</dbReference>
<feature type="domain" description="Carbohydrate kinase FGGY N-terminal" evidence="4">
    <location>
        <begin position="8"/>
        <end position="247"/>
    </location>
</feature>
<protein>
    <recommendedName>
        <fullName evidence="8">Xylulokinase</fullName>
    </recommendedName>
</protein>
<comment type="similarity">
    <text evidence="1">Belongs to the FGGY kinase family.</text>
</comment>
<evidence type="ECO:0000313" key="7">
    <source>
        <dbReference type="Proteomes" id="UP000824260"/>
    </source>
</evidence>
<dbReference type="Pfam" id="PF02782">
    <property type="entry name" value="FGGY_C"/>
    <property type="match status" value="1"/>
</dbReference>
<dbReference type="PIRSF" id="PIRSF000538">
    <property type="entry name" value="GlpK"/>
    <property type="match status" value="1"/>
</dbReference>
<evidence type="ECO:0000256" key="2">
    <source>
        <dbReference type="ARBA" id="ARBA00022679"/>
    </source>
</evidence>
<evidence type="ECO:0000256" key="3">
    <source>
        <dbReference type="ARBA" id="ARBA00022777"/>
    </source>
</evidence>
<dbReference type="InterPro" id="IPR000577">
    <property type="entry name" value="Carb_kinase_FGGY"/>
</dbReference>
<accession>A0A9D1CWQ4</accession>
<evidence type="ECO:0000259" key="5">
    <source>
        <dbReference type="Pfam" id="PF02782"/>
    </source>
</evidence>
<dbReference type="PANTHER" id="PTHR43095:SF5">
    <property type="entry name" value="XYLULOSE KINASE"/>
    <property type="match status" value="1"/>
</dbReference>
<evidence type="ECO:0000259" key="4">
    <source>
        <dbReference type="Pfam" id="PF00370"/>
    </source>
</evidence>
<dbReference type="InterPro" id="IPR018484">
    <property type="entry name" value="FGGY_N"/>
</dbReference>
<reference evidence="6" key="2">
    <citation type="journal article" date="2021" name="PeerJ">
        <title>Extensive microbial diversity within the chicken gut microbiome revealed by metagenomics and culture.</title>
        <authorList>
            <person name="Gilroy R."/>
            <person name="Ravi A."/>
            <person name="Getino M."/>
            <person name="Pursley I."/>
            <person name="Horton D.L."/>
            <person name="Alikhan N.F."/>
            <person name="Baker D."/>
            <person name="Gharbi K."/>
            <person name="Hall N."/>
            <person name="Watson M."/>
            <person name="Adriaenssens E.M."/>
            <person name="Foster-Nyarko E."/>
            <person name="Jarju S."/>
            <person name="Secka A."/>
            <person name="Antonio M."/>
            <person name="Oren A."/>
            <person name="Chaudhuri R.R."/>
            <person name="La Ragione R."/>
            <person name="Hildebrand F."/>
            <person name="Pallen M.J."/>
        </authorList>
    </citation>
    <scope>NUCLEOTIDE SEQUENCE</scope>
    <source>
        <strain evidence="6">ChiSjej6B24-2974</strain>
    </source>
</reference>
<evidence type="ECO:0000313" key="6">
    <source>
        <dbReference type="EMBL" id="HIQ82868.1"/>
    </source>
</evidence>